<reference evidence="1 2" key="1">
    <citation type="submission" date="2012-04" db="EMBL/GenBank/DDBJ databases">
        <title>The Genome Sequence of Loa loa.</title>
        <authorList>
            <consortium name="The Broad Institute Genome Sequencing Platform"/>
            <consortium name="Broad Institute Genome Sequencing Center for Infectious Disease"/>
            <person name="Nutman T.B."/>
            <person name="Fink D.L."/>
            <person name="Russ C."/>
            <person name="Young S."/>
            <person name="Zeng Q."/>
            <person name="Gargeya S."/>
            <person name="Alvarado L."/>
            <person name="Berlin A."/>
            <person name="Chapman S.B."/>
            <person name="Chen Z."/>
            <person name="Freedman E."/>
            <person name="Gellesch M."/>
            <person name="Goldberg J."/>
            <person name="Griggs A."/>
            <person name="Gujja S."/>
            <person name="Heilman E.R."/>
            <person name="Heiman D."/>
            <person name="Howarth C."/>
            <person name="Mehta T."/>
            <person name="Neiman D."/>
            <person name="Pearson M."/>
            <person name="Roberts A."/>
            <person name="Saif S."/>
            <person name="Shea T."/>
            <person name="Shenoy N."/>
            <person name="Sisk P."/>
            <person name="Stolte C."/>
            <person name="Sykes S."/>
            <person name="White J."/>
            <person name="Yandava C."/>
            <person name="Haas B."/>
            <person name="Henn M.R."/>
            <person name="Nusbaum C."/>
            <person name="Birren B."/>
        </authorList>
    </citation>
    <scope>NUCLEOTIDE SEQUENCE [LARGE SCALE GENOMIC DNA]</scope>
</reference>
<name>A0A1I7VQW4_LOALO</name>
<protein>
    <submittedName>
        <fullName evidence="3">Ovule protein</fullName>
    </submittedName>
</protein>
<dbReference type="RefSeq" id="XP_003141315.2">
    <property type="nucleotide sequence ID" value="XM_003141267.2"/>
</dbReference>
<accession>A0A1S0U168</accession>
<accession>A0A1I7VQW4</accession>
<evidence type="ECO:0000313" key="1">
    <source>
        <dbReference type="EMBL" id="EFO22754.2"/>
    </source>
</evidence>
<dbReference type="Proteomes" id="UP000095285">
    <property type="component" value="Unassembled WGS sequence"/>
</dbReference>
<dbReference type="AlphaFoldDB" id="A0A1I7VQW4"/>
<sequence length="61" mass="7139">MANSFYRLITLPHSSHKFKMIKEPVLVRRISTSREQNAEELEKRRSSIIWSVVKPKKTAAN</sequence>
<dbReference type="EMBL" id="JH712073">
    <property type="protein sequence ID" value="EFO22754.2"/>
    <property type="molecule type" value="Genomic_DNA"/>
</dbReference>
<keyword evidence="2" id="KW-1185">Reference proteome</keyword>
<dbReference type="WBParaSite" id="EN70_5286">
    <property type="protein sequence ID" value="EN70_5286"/>
    <property type="gene ID" value="EN70_5286"/>
</dbReference>
<dbReference type="KEGG" id="loa:LOAG_05730"/>
<proteinExistence type="predicted"/>
<gene>
    <name evidence="1 3" type="ORF">LOAG_05730</name>
</gene>
<dbReference type="CTD" id="9943141"/>
<evidence type="ECO:0000313" key="3">
    <source>
        <dbReference type="WBParaSite" id="EN70_5286"/>
    </source>
</evidence>
<evidence type="ECO:0000313" key="2">
    <source>
        <dbReference type="Proteomes" id="UP000095285"/>
    </source>
</evidence>
<organism evidence="2 3">
    <name type="scientific">Loa loa</name>
    <name type="common">Eye worm</name>
    <name type="synonym">Filaria loa</name>
    <dbReference type="NCBI Taxonomy" id="7209"/>
    <lineage>
        <taxon>Eukaryota</taxon>
        <taxon>Metazoa</taxon>
        <taxon>Ecdysozoa</taxon>
        <taxon>Nematoda</taxon>
        <taxon>Chromadorea</taxon>
        <taxon>Rhabditida</taxon>
        <taxon>Spirurina</taxon>
        <taxon>Spiruromorpha</taxon>
        <taxon>Filarioidea</taxon>
        <taxon>Onchocercidae</taxon>
        <taxon>Loa</taxon>
    </lineage>
</organism>
<dbReference type="GeneID" id="9943141"/>
<reference evidence="3" key="2">
    <citation type="submission" date="2016-11" db="UniProtKB">
        <authorList>
            <consortium name="WormBaseParasite"/>
        </authorList>
    </citation>
    <scope>IDENTIFICATION</scope>
</reference>